<reference evidence="1 2" key="1">
    <citation type="journal article" date="2019" name="J Genomics">
        <title>The Draft Genome of a Hydrogen-producing Cyanobacterium, Arthrospira platensis NIES-46.</title>
        <authorList>
            <person name="Suzuki S."/>
            <person name="Yamaguchi H."/>
            <person name="Kawachi M."/>
        </authorList>
    </citation>
    <scope>NUCLEOTIDE SEQUENCE [LARGE SCALE GENOMIC DNA]</scope>
    <source>
        <strain evidence="1 2">NIES-46</strain>
    </source>
</reference>
<organism evidence="1 2">
    <name type="scientific">Limnospira platensis NIES-46</name>
    <dbReference type="NCBI Taxonomy" id="1236695"/>
    <lineage>
        <taxon>Bacteria</taxon>
        <taxon>Bacillati</taxon>
        <taxon>Cyanobacteriota</taxon>
        <taxon>Cyanophyceae</taxon>
        <taxon>Oscillatoriophycideae</taxon>
        <taxon>Oscillatoriales</taxon>
        <taxon>Sirenicapillariaceae</taxon>
        <taxon>Limnospira</taxon>
    </lineage>
</organism>
<sequence length="67" mass="7660">MGETLRWLDMQTSRQSLSKKQDSFLQDIPVTYGIELYDGMLLVRVGDDLAEAITRLVRFAIAVANLW</sequence>
<gene>
    <name evidence="1" type="ORF">NIES46_09320</name>
</gene>
<evidence type="ECO:0000313" key="2">
    <source>
        <dbReference type="Proteomes" id="UP000326169"/>
    </source>
</evidence>
<accession>A0A5M3T4H4</accession>
<protein>
    <submittedName>
        <fullName evidence="1">Uncharacterized protein</fullName>
    </submittedName>
</protein>
<keyword evidence="2" id="KW-1185">Reference proteome</keyword>
<dbReference type="EMBL" id="BIMW01000049">
    <property type="protein sequence ID" value="GCE92888.1"/>
    <property type="molecule type" value="Genomic_DNA"/>
</dbReference>
<proteinExistence type="predicted"/>
<name>A0A5M3T4H4_LIMPL</name>
<dbReference type="Proteomes" id="UP000326169">
    <property type="component" value="Unassembled WGS sequence"/>
</dbReference>
<comment type="caution">
    <text evidence="1">The sequence shown here is derived from an EMBL/GenBank/DDBJ whole genome shotgun (WGS) entry which is preliminary data.</text>
</comment>
<evidence type="ECO:0000313" key="1">
    <source>
        <dbReference type="EMBL" id="GCE92888.1"/>
    </source>
</evidence>